<evidence type="ECO:0000256" key="2">
    <source>
        <dbReference type="SAM" id="Phobius"/>
    </source>
</evidence>
<protein>
    <submittedName>
        <fullName evidence="3">Uncharacterized protein</fullName>
    </submittedName>
</protein>
<gene>
    <name evidence="3" type="ORF">E3O49_08405</name>
</gene>
<sequence length="74" mass="7670">MSITPSDTPNPHTPASGTPNPHTPASGTPAPGEPTESGWPRRNGPSRNRIVVWIIGGGIGLYLVVTGLYGILVK</sequence>
<reference evidence="3 4" key="1">
    <citation type="submission" date="2019-03" db="EMBL/GenBank/DDBJ databases">
        <title>Genomics of glacier-inhabiting Cryobacterium strains.</title>
        <authorList>
            <person name="Liu Q."/>
            <person name="Xin Y.-H."/>
        </authorList>
    </citation>
    <scope>NUCLEOTIDE SEQUENCE [LARGE SCALE GENOMIC DNA]</scope>
    <source>
        <strain evidence="4">TMT1-22</strain>
    </source>
</reference>
<evidence type="ECO:0000256" key="1">
    <source>
        <dbReference type="SAM" id="MobiDB-lite"/>
    </source>
</evidence>
<name>A0AAQ2HFD8_9MICO</name>
<comment type="caution">
    <text evidence="3">The sequence shown here is derived from an EMBL/GenBank/DDBJ whole genome shotgun (WGS) entry which is preliminary data.</text>
</comment>
<accession>A0AAQ2HFD8</accession>
<organism evidence="3 4">
    <name type="scientific">Cryobacterium shii</name>
    <dbReference type="NCBI Taxonomy" id="1259235"/>
    <lineage>
        <taxon>Bacteria</taxon>
        <taxon>Bacillati</taxon>
        <taxon>Actinomycetota</taxon>
        <taxon>Actinomycetes</taxon>
        <taxon>Micrococcales</taxon>
        <taxon>Microbacteriaceae</taxon>
        <taxon>Cryobacterium</taxon>
    </lineage>
</organism>
<evidence type="ECO:0000313" key="3">
    <source>
        <dbReference type="EMBL" id="TFC47243.1"/>
    </source>
</evidence>
<dbReference type="EMBL" id="SOFY01000044">
    <property type="protein sequence ID" value="TFC47243.1"/>
    <property type="molecule type" value="Genomic_DNA"/>
</dbReference>
<keyword evidence="2" id="KW-0812">Transmembrane</keyword>
<evidence type="ECO:0000313" key="4">
    <source>
        <dbReference type="Proteomes" id="UP000297403"/>
    </source>
</evidence>
<dbReference type="AlphaFoldDB" id="A0AAQ2HFD8"/>
<feature type="region of interest" description="Disordered" evidence="1">
    <location>
        <begin position="1"/>
        <end position="45"/>
    </location>
</feature>
<proteinExistence type="predicted"/>
<dbReference type="RefSeq" id="WP_134366836.1">
    <property type="nucleotide sequence ID" value="NZ_SOFY01000044.1"/>
</dbReference>
<keyword evidence="4" id="KW-1185">Reference proteome</keyword>
<keyword evidence="2" id="KW-1133">Transmembrane helix</keyword>
<keyword evidence="2" id="KW-0472">Membrane</keyword>
<dbReference type="Proteomes" id="UP000297403">
    <property type="component" value="Unassembled WGS sequence"/>
</dbReference>
<feature type="compositionally biased region" description="Polar residues" evidence="1">
    <location>
        <begin position="1"/>
        <end position="26"/>
    </location>
</feature>
<feature type="transmembrane region" description="Helical" evidence="2">
    <location>
        <begin position="50"/>
        <end position="72"/>
    </location>
</feature>